<feature type="compositionally biased region" description="Polar residues" evidence="1">
    <location>
        <begin position="60"/>
        <end position="69"/>
    </location>
</feature>
<evidence type="ECO:0000256" key="1">
    <source>
        <dbReference type="SAM" id="MobiDB-lite"/>
    </source>
</evidence>
<keyword evidence="3" id="KW-1185">Reference proteome</keyword>
<protein>
    <submittedName>
        <fullName evidence="2">Uncharacterized protein</fullName>
    </submittedName>
</protein>
<feature type="compositionally biased region" description="Polar residues" evidence="1">
    <location>
        <begin position="146"/>
        <end position="163"/>
    </location>
</feature>
<feature type="compositionally biased region" description="Polar residues" evidence="1">
    <location>
        <begin position="267"/>
        <end position="290"/>
    </location>
</feature>
<evidence type="ECO:0000313" key="3">
    <source>
        <dbReference type="Proteomes" id="UP000828390"/>
    </source>
</evidence>
<feature type="region of interest" description="Disordered" evidence="1">
    <location>
        <begin position="540"/>
        <end position="566"/>
    </location>
</feature>
<sequence>MNGHIQQRSLPPTPTHQHVLHFDPSRPPPSPREMYTQGMHPDQVDHRKQAPPPPRRNPETRLSTSQQGTYDDVEVEHGSPHQYYEQQQQQYYQQQISQQYPGHPGNQSPRHVPQSPGSSRPFSYGAPGQLMSPKSKPADRPVTTHIGPNSDPNEHYLNSNQAHYNYYPQGGDNLQHNGQGHLQDSPVHFQGQGHRGSHGSPTTGGKFSYGDASVHPASPAMQYGKTESVFQPQPHTPPPHRPPPPPPGAEVSYGVQGQPNKARFPSPHNSPRQGRRSTPSMDVLPRQQSYEAGPCLPELPQRYSQRSQSVPYSNDNVHMMHDNYSRGNVGNVLLDNRSESPPLPPPPPELLEDFAAASAPVAPRYSAHSGYVPPPLPPQGQPAMISSHHHLQQQQYQQQQQQQPVASHHQQQHHHQQPAAPPPPPLTSIPKKKNDESLPSKGDYSYGPGAGVTSPGIAAGIPPAQRAGNSGRRESDSLTDGIMQEISKVQLKKTEGGTTPSLSGNGVAELSRIQLRQTSTRLKLLERDGIKTSPEEAPTALEIPPAKPLPAAQPGQTTQFQTTPDQQTEIVSPAQAVNLFEKKAGKGSKDSAMEISLDDIDVSEIPGYIPVTKSTPIWKRDMIEKKNQEKLEEYIVR</sequence>
<feature type="region of interest" description="Disordered" evidence="1">
    <location>
        <begin position="1"/>
        <end position="479"/>
    </location>
</feature>
<gene>
    <name evidence="2" type="ORF">DPMN_131864</name>
</gene>
<feature type="compositionally biased region" description="Pro residues" evidence="1">
    <location>
        <begin position="234"/>
        <end position="248"/>
    </location>
</feature>
<reference evidence="2" key="2">
    <citation type="submission" date="2020-11" db="EMBL/GenBank/DDBJ databases">
        <authorList>
            <person name="McCartney M.A."/>
            <person name="Auch B."/>
            <person name="Kono T."/>
            <person name="Mallez S."/>
            <person name="Becker A."/>
            <person name="Gohl D.M."/>
            <person name="Silverstein K.A.T."/>
            <person name="Koren S."/>
            <person name="Bechman K.B."/>
            <person name="Herman A."/>
            <person name="Abrahante J.E."/>
            <person name="Garbe J."/>
        </authorList>
    </citation>
    <scope>NUCLEOTIDE SEQUENCE</scope>
    <source>
        <strain evidence="2">Duluth1</strain>
        <tissue evidence="2">Whole animal</tissue>
    </source>
</reference>
<dbReference type="AlphaFoldDB" id="A0A9D4JBJ7"/>
<name>A0A9D4JBJ7_DREPO</name>
<feature type="compositionally biased region" description="Low complexity" evidence="1">
    <location>
        <begin position="556"/>
        <end position="566"/>
    </location>
</feature>
<feature type="compositionally biased region" description="Polar residues" evidence="1">
    <location>
        <begin position="105"/>
        <end position="121"/>
    </location>
</feature>
<feature type="compositionally biased region" description="Polar residues" evidence="1">
    <location>
        <begin position="1"/>
        <end position="10"/>
    </location>
</feature>
<feature type="compositionally biased region" description="Low complexity" evidence="1">
    <location>
        <begin position="392"/>
        <end position="409"/>
    </location>
</feature>
<proteinExistence type="predicted"/>
<dbReference type="Proteomes" id="UP000828390">
    <property type="component" value="Unassembled WGS sequence"/>
</dbReference>
<evidence type="ECO:0000313" key="2">
    <source>
        <dbReference type="EMBL" id="KAH3803599.1"/>
    </source>
</evidence>
<feature type="compositionally biased region" description="Polar residues" evidence="1">
    <location>
        <begin position="302"/>
        <end position="316"/>
    </location>
</feature>
<comment type="caution">
    <text evidence="2">The sequence shown here is derived from an EMBL/GenBank/DDBJ whole genome shotgun (WGS) entry which is preliminary data.</text>
</comment>
<reference evidence="2" key="1">
    <citation type="journal article" date="2019" name="bioRxiv">
        <title>The Genome of the Zebra Mussel, Dreissena polymorpha: A Resource for Invasive Species Research.</title>
        <authorList>
            <person name="McCartney M.A."/>
            <person name="Auch B."/>
            <person name="Kono T."/>
            <person name="Mallez S."/>
            <person name="Zhang Y."/>
            <person name="Obille A."/>
            <person name="Becker A."/>
            <person name="Abrahante J.E."/>
            <person name="Garbe J."/>
            <person name="Badalamenti J.P."/>
            <person name="Herman A."/>
            <person name="Mangelson H."/>
            <person name="Liachko I."/>
            <person name="Sullivan S."/>
            <person name="Sone E.D."/>
            <person name="Koren S."/>
            <person name="Silverstein K.A.T."/>
            <person name="Beckman K.B."/>
            <person name="Gohl D.M."/>
        </authorList>
    </citation>
    <scope>NUCLEOTIDE SEQUENCE</scope>
    <source>
        <strain evidence="2">Duluth1</strain>
        <tissue evidence="2">Whole animal</tissue>
    </source>
</reference>
<accession>A0A9D4JBJ7</accession>
<feature type="compositionally biased region" description="Low complexity" evidence="1">
    <location>
        <begin position="82"/>
        <end position="100"/>
    </location>
</feature>
<dbReference type="EMBL" id="JAIWYP010000006">
    <property type="protein sequence ID" value="KAH3803599.1"/>
    <property type="molecule type" value="Genomic_DNA"/>
</dbReference>
<organism evidence="2 3">
    <name type="scientific">Dreissena polymorpha</name>
    <name type="common">Zebra mussel</name>
    <name type="synonym">Mytilus polymorpha</name>
    <dbReference type="NCBI Taxonomy" id="45954"/>
    <lineage>
        <taxon>Eukaryota</taxon>
        <taxon>Metazoa</taxon>
        <taxon>Spiralia</taxon>
        <taxon>Lophotrochozoa</taxon>
        <taxon>Mollusca</taxon>
        <taxon>Bivalvia</taxon>
        <taxon>Autobranchia</taxon>
        <taxon>Heteroconchia</taxon>
        <taxon>Euheterodonta</taxon>
        <taxon>Imparidentia</taxon>
        <taxon>Neoheterodontei</taxon>
        <taxon>Myida</taxon>
        <taxon>Dreissenoidea</taxon>
        <taxon>Dreissenidae</taxon>
        <taxon>Dreissena</taxon>
    </lineage>
</organism>
<feature type="compositionally biased region" description="Polar residues" evidence="1">
    <location>
        <begin position="172"/>
        <end position="182"/>
    </location>
</feature>